<evidence type="ECO:0000313" key="1">
    <source>
        <dbReference type="EMBL" id="MFD1736160.1"/>
    </source>
</evidence>
<evidence type="ECO:0000313" key="2">
    <source>
        <dbReference type="Proteomes" id="UP001597214"/>
    </source>
</evidence>
<evidence type="ECO:0008006" key="3">
    <source>
        <dbReference type="Google" id="ProtNLM"/>
    </source>
</evidence>
<proteinExistence type="predicted"/>
<name>A0ABW4LLU4_9BACI</name>
<sequence length="246" mass="26191">MDKNIIYNSFIRYKTALIVLLLGGSIVAASSLTSHIHLVNASTNEIYNDVVFSNYSYNGYTNPSGIVPTFSGGTLGNIRDNGLSFYVTFVTSMYGFSGSGASRSGIVDYGVNLTVYVVFTDGTTKTLRSVGRNSGPDGYSATSTMSSGGTFSAATSGKTPYAIRVSFSTSAYADQSHSQSLEQLLVPANQIPELTLSTSDEQILSEVSGNNTLDIDGFIKDNDAGDLVLVKYSIEGLVEHSNKVIR</sequence>
<organism evidence="1 2">
    <name type="scientific">Bacillus salitolerans</name>
    <dbReference type="NCBI Taxonomy" id="1437434"/>
    <lineage>
        <taxon>Bacteria</taxon>
        <taxon>Bacillati</taxon>
        <taxon>Bacillota</taxon>
        <taxon>Bacilli</taxon>
        <taxon>Bacillales</taxon>
        <taxon>Bacillaceae</taxon>
        <taxon>Bacillus</taxon>
    </lineage>
</organism>
<protein>
    <recommendedName>
        <fullName evidence="3">Cell surface protein</fullName>
    </recommendedName>
</protein>
<gene>
    <name evidence="1" type="ORF">ACFSCX_06235</name>
</gene>
<dbReference type="RefSeq" id="WP_377927307.1">
    <property type="nucleotide sequence ID" value="NZ_JBHUEM010000005.1"/>
</dbReference>
<dbReference type="Proteomes" id="UP001597214">
    <property type="component" value="Unassembled WGS sequence"/>
</dbReference>
<reference evidence="2" key="1">
    <citation type="journal article" date="2019" name="Int. J. Syst. Evol. Microbiol.">
        <title>The Global Catalogue of Microorganisms (GCM) 10K type strain sequencing project: providing services to taxonomists for standard genome sequencing and annotation.</title>
        <authorList>
            <consortium name="The Broad Institute Genomics Platform"/>
            <consortium name="The Broad Institute Genome Sequencing Center for Infectious Disease"/>
            <person name="Wu L."/>
            <person name="Ma J."/>
        </authorList>
    </citation>
    <scope>NUCLEOTIDE SEQUENCE [LARGE SCALE GENOMIC DNA]</scope>
    <source>
        <strain evidence="2">CCUG 49339</strain>
    </source>
</reference>
<dbReference type="EMBL" id="JBHUEM010000005">
    <property type="protein sequence ID" value="MFD1736160.1"/>
    <property type="molecule type" value="Genomic_DNA"/>
</dbReference>
<comment type="caution">
    <text evidence="1">The sequence shown here is derived from an EMBL/GenBank/DDBJ whole genome shotgun (WGS) entry which is preliminary data.</text>
</comment>
<accession>A0ABW4LLU4</accession>
<keyword evidence="2" id="KW-1185">Reference proteome</keyword>